<accession>A0ABD2QEF0</accession>
<protein>
    <submittedName>
        <fullName evidence="1">Transforming growth factor, beta receptor associated protein 1</fullName>
    </submittedName>
</protein>
<sequence>MKSACKMIGEQKLIILSEQAGKTNFYLVADEPWYQRARQLVLLGQTGMALSLIENEENQRFASSQLSIDDPLRQKYHLLLTLMGFYYFDAGDLDQAAQLFARTSFDFSQLLIRFKNLLPSNIRVEIDPYFLPIDSKEIMKVEDKLAQECEIDYNEVLLRYMKFLYKLATNFKSKSDEGNICLIHNILLKLFVRIHALGKNSETDFSNSFLTLASRLVRFCDLEEVTSYYETHNAFHAKALLLYWTEDSPELALEIWKRLAVGELVDPFFPGVDFYALMLSLFDCEIRNSDIVQETSSSTSDFLACAPFKMNGAKFLVTHLRYVLNSNKNEATKTAEAILKNIPVLSHKLCNYLVPESETQTFAEFVLPYY</sequence>
<organism evidence="1 2">
    <name type="scientific">Cichlidogyrus casuarinus</name>
    <dbReference type="NCBI Taxonomy" id="1844966"/>
    <lineage>
        <taxon>Eukaryota</taxon>
        <taxon>Metazoa</taxon>
        <taxon>Spiralia</taxon>
        <taxon>Lophotrochozoa</taxon>
        <taxon>Platyhelminthes</taxon>
        <taxon>Monogenea</taxon>
        <taxon>Monopisthocotylea</taxon>
        <taxon>Dactylogyridea</taxon>
        <taxon>Ancyrocephalidae</taxon>
        <taxon>Cichlidogyrus</taxon>
    </lineage>
</organism>
<keyword evidence="1" id="KW-0675">Receptor</keyword>
<name>A0ABD2QEF0_9PLAT</name>
<proteinExistence type="predicted"/>
<evidence type="ECO:0000313" key="2">
    <source>
        <dbReference type="Proteomes" id="UP001626550"/>
    </source>
</evidence>
<dbReference type="AlphaFoldDB" id="A0ABD2QEF0"/>
<reference evidence="1 2" key="1">
    <citation type="submission" date="2024-11" db="EMBL/GenBank/DDBJ databases">
        <title>Adaptive evolution of stress response genes in parasites aligns with host niche diversity.</title>
        <authorList>
            <person name="Hahn C."/>
            <person name="Resl P."/>
        </authorList>
    </citation>
    <scope>NUCLEOTIDE SEQUENCE [LARGE SCALE GENOMIC DNA]</scope>
    <source>
        <strain evidence="1">EGGRZ-B1_66</strain>
        <tissue evidence="1">Body</tissue>
    </source>
</reference>
<gene>
    <name evidence="1" type="primary">TGFBRAP1</name>
    <name evidence="1" type="ORF">Ciccas_003413</name>
</gene>
<keyword evidence="2" id="KW-1185">Reference proteome</keyword>
<comment type="caution">
    <text evidence="1">The sequence shown here is derived from an EMBL/GenBank/DDBJ whole genome shotgun (WGS) entry which is preliminary data.</text>
</comment>
<dbReference type="Proteomes" id="UP001626550">
    <property type="component" value="Unassembled WGS sequence"/>
</dbReference>
<dbReference type="EMBL" id="JBJKFK010000308">
    <property type="protein sequence ID" value="KAL3317933.1"/>
    <property type="molecule type" value="Genomic_DNA"/>
</dbReference>
<evidence type="ECO:0000313" key="1">
    <source>
        <dbReference type="EMBL" id="KAL3317933.1"/>
    </source>
</evidence>